<evidence type="ECO:0000313" key="2">
    <source>
        <dbReference type="EMBL" id="RDX71311.1"/>
    </source>
</evidence>
<name>A0A371EZ82_MUCPR</name>
<dbReference type="Proteomes" id="UP000257109">
    <property type="component" value="Unassembled WGS sequence"/>
</dbReference>
<proteinExistence type="predicted"/>
<feature type="compositionally biased region" description="Polar residues" evidence="1">
    <location>
        <begin position="127"/>
        <end position="138"/>
    </location>
</feature>
<dbReference type="PANTHER" id="PTHR31365">
    <property type="entry name" value="EXPRESSED PROTEIN"/>
    <property type="match status" value="1"/>
</dbReference>
<organism evidence="2 3">
    <name type="scientific">Mucuna pruriens</name>
    <name type="common">Velvet bean</name>
    <name type="synonym">Dolichos pruriens</name>
    <dbReference type="NCBI Taxonomy" id="157652"/>
    <lineage>
        <taxon>Eukaryota</taxon>
        <taxon>Viridiplantae</taxon>
        <taxon>Streptophyta</taxon>
        <taxon>Embryophyta</taxon>
        <taxon>Tracheophyta</taxon>
        <taxon>Spermatophyta</taxon>
        <taxon>Magnoliopsida</taxon>
        <taxon>eudicotyledons</taxon>
        <taxon>Gunneridae</taxon>
        <taxon>Pentapetalae</taxon>
        <taxon>rosids</taxon>
        <taxon>fabids</taxon>
        <taxon>Fabales</taxon>
        <taxon>Fabaceae</taxon>
        <taxon>Papilionoideae</taxon>
        <taxon>50 kb inversion clade</taxon>
        <taxon>NPAAA clade</taxon>
        <taxon>indigoferoid/millettioid clade</taxon>
        <taxon>Phaseoleae</taxon>
        <taxon>Mucuna</taxon>
    </lineage>
</organism>
<evidence type="ECO:0000256" key="1">
    <source>
        <dbReference type="SAM" id="MobiDB-lite"/>
    </source>
</evidence>
<feature type="region of interest" description="Disordered" evidence="1">
    <location>
        <begin position="115"/>
        <end position="138"/>
    </location>
</feature>
<protein>
    <submittedName>
        <fullName evidence="2">Uncharacterized protein</fullName>
    </submittedName>
</protein>
<dbReference type="PANTHER" id="PTHR31365:SF4">
    <property type="entry name" value="OS05G0179800 PROTEIN"/>
    <property type="match status" value="1"/>
</dbReference>
<accession>A0A371EZ82</accession>
<evidence type="ECO:0000313" key="3">
    <source>
        <dbReference type="Proteomes" id="UP000257109"/>
    </source>
</evidence>
<dbReference type="STRING" id="157652.A0A371EZ82"/>
<gene>
    <name evidence="2" type="ORF">CR513_49363</name>
</gene>
<sequence length="138" mass="15727">MLKGNPVAMMIPMKEDDHNGAVVKENASGESKSARRKKKKDKSSKEQKESQDQSNGMDVESMTSETAGIEKEEDASAIDVKERLKKVTSMKKKKSRRWMLLHEQLLVRLQQGMQSLLQPRKKRRHATISSQYGKQADK</sequence>
<feature type="non-terminal residue" evidence="2">
    <location>
        <position position="138"/>
    </location>
</feature>
<feature type="non-terminal residue" evidence="2">
    <location>
        <position position="1"/>
    </location>
</feature>
<dbReference type="EMBL" id="QJKJ01011380">
    <property type="protein sequence ID" value="RDX71311.1"/>
    <property type="molecule type" value="Genomic_DNA"/>
</dbReference>
<keyword evidence="3" id="KW-1185">Reference proteome</keyword>
<feature type="region of interest" description="Disordered" evidence="1">
    <location>
        <begin position="1"/>
        <end position="96"/>
    </location>
</feature>
<feature type="compositionally biased region" description="Basic residues" evidence="1">
    <location>
        <begin position="83"/>
        <end position="96"/>
    </location>
</feature>
<reference evidence="2" key="1">
    <citation type="submission" date="2018-05" db="EMBL/GenBank/DDBJ databases">
        <title>Draft genome of Mucuna pruriens seed.</title>
        <authorList>
            <person name="Nnadi N.E."/>
            <person name="Vos R."/>
            <person name="Hasami M.H."/>
            <person name="Devisetty U.K."/>
            <person name="Aguiy J.C."/>
        </authorList>
    </citation>
    <scope>NUCLEOTIDE SEQUENCE [LARGE SCALE GENOMIC DNA]</scope>
    <source>
        <strain evidence="2">JCA_2017</strain>
    </source>
</reference>
<dbReference type="AlphaFoldDB" id="A0A371EZ82"/>
<comment type="caution">
    <text evidence="2">The sequence shown here is derived from an EMBL/GenBank/DDBJ whole genome shotgun (WGS) entry which is preliminary data.</text>
</comment>